<evidence type="ECO:0000259" key="1">
    <source>
        <dbReference type="PROSITE" id="PS50011"/>
    </source>
</evidence>
<dbReference type="AlphaFoldDB" id="A0A072PMZ6"/>
<accession>A0A072PMZ6</accession>
<dbReference type="PROSITE" id="PS50011">
    <property type="entry name" value="PROTEIN_KINASE_DOM"/>
    <property type="match status" value="1"/>
</dbReference>
<gene>
    <name evidence="2" type="ORF">A1O9_07085</name>
</gene>
<dbReference type="Proteomes" id="UP000027920">
    <property type="component" value="Unassembled WGS sequence"/>
</dbReference>
<sequence>MSQQNIFEDTLHILGQKLSIATTRAKGERKTKEHTWAKLKYALWAKRSIDSAIADLESWQRVFCPTWYTVIVLPSVSNIDTILKDQERTNVVAQRTKRLRDLGLGRTDKGASVFLPSDKLDSARRVTITYTSIETVLAMLSQGPPTPLILDTVTCERNADQEQVKKDVRDLAQKLKNCDPGSFGLLQCSGVVSTPKPAAPASKSYAFVYKYPPALGNPKSLRDLLIKGDQNGSLRNRIKIAKQIASALSYVHAFGFVHKNLRPETVLVFGSAGVEIESAFLVGFERFRLAEGKTLRSSDADRRKNLYRHPQRQDINPEKDYTMQHDIYSLGVCLLEIGLWETFVEYDIQGHNASACDASISISRIVLDGVKDTSKMKDTLVDLAKTRLPCKVGDKYTGVVVNCLTCLDETNIDFGNPEDFQDADGVVVGVQYIEKVSLQIHLVQRKI</sequence>
<dbReference type="OrthoDB" id="4121302at2759"/>
<dbReference type="Pfam" id="PF07714">
    <property type="entry name" value="PK_Tyr_Ser-Thr"/>
    <property type="match status" value="1"/>
</dbReference>
<evidence type="ECO:0000313" key="2">
    <source>
        <dbReference type="EMBL" id="KEF56895.1"/>
    </source>
</evidence>
<dbReference type="GO" id="GO:0005524">
    <property type="term" value="F:ATP binding"/>
    <property type="evidence" value="ECO:0007669"/>
    <property type="project" value="InterPro"/>
</dbReference>
<dbReference type="PANTHER" id="PTHR37542:SF1">
    <property type="entry name" value="PRION-INHIBITION AND PROPAGATION HELO DOMAIN-CONTAINING PROTEIN"/>
    <property type="match status" value="1"/>
</dbReference>
<dbReference type="InterPro" id="IPR001245">
    <property type="entry name" value="Ser-Thr/Tyr_kinase_cat_dom"/>
</dbReference>
<dbReference type="InterPro" id="IPR000719">
    <property type="entry name" value="Prot_kinase_dom"/>
</dbReference>
<dbReference type="HOGENOM" id="CLU_028627_0_0_1"/>
<dbReference type="VEuPathDB" id="FungiDB:A1O9_07085"/>
<organism evidence="2 3">
    <name type="scientific">Exophiala aquamarina CBS 119918</name>
    <dbReference type="NCBI Taxonomy" id="1182545"/>
    <lineage>
        <taxon>Eukaryota</taxon>
        <taxon>Fungi</taxon>
        <taxon>Dikarya</taxon>
        <taxon>Ascomycota</taxon>
        <taxon>Pezizomycotina</taxon>
        <taxon>Eurotiomycetes</taxon>
        <taxon>Chaetothyriomycetidae</taxon>
        <taxon>Chaetothyriales</taxon>
        <taxon>Herpotrichiellaceae</taxon>
        <taxon>Exophiala</taxon>
    </lineage>
</organism>
<dbReference type="GO" id="GO:0004672">
    <property type="term" value="F:protein kinase activity"/>
    <property type="evidence" value="ECO:0007669"/>
    <property type="project" value="InterPro"/>
</dbReference>
<feature type="domain" description="Protein kinase" evidence="1">
    <location>
        <begin position="96"/>
        <end position="433"/>
    </location>
</feature>
<dbReference type="GeneID" id="25281999"/>
<reference evidence="2 3" key="1">
    <citation type="submission" date="2013-03" db="EMBL/GenBank/DDBJ databases">
        <title>The Genome Sequence of Exophiala aquamarina CBS 119918.</title>
        <authorList>
            <consortium name="The Broad Institute Genomics Platform"/>
            <person name="Cuomo C."/>
            <person name="de Hoog S."/>
            <person name="Gorbushina A."/>
            <person name="Walker B."/>
            <person name="Young S.K."/>
            <person name="Zeng Q."/>
            <person name="Gargeya S."/>
            <person name="Fitzgerald M."/>
            <person name="Haas B."/>
            <person name="Abouelleil A."/>
            <person name="Allen A.W."/>
            <person name="Alvarado L."/>
            <person name="Arachchi H.M."/>
            <person name="Berlin A.M."/>
            <person name="Chapman S.B."/>
            <person name="Gainer-Dewar J."/>
            <person name="Goldberg J."/>
            <person name="Griggs A."/>
            <person name="Gujja S."/>
            <person name="Hansen M."/>
            <person name="Howarth C."/>
            <person name="Imamovic A."/>
            <person name="Ireland A."/>
            <person name="Larimer J."/>
            <person name="McCowan C."/>
            <person name="Murphy C."/>
            <person name="Pearson M."/>
            <person name="Poon T.W."/>
            <person name="Priest M."/>
            <person name="Roberts A."/>
            <person name="Saif S."/>
            <person name="Shea T."/>
            <person name="Sisk P."/>
            <person name="Sykes S."/>
            <person name="Wortman J."/>
            <person name="Nusbaum C."/>
            <person name="Birren B."/>
        </authorList>
    </citation>
    <scope>NUCLEOTIDE SEQUENCE [LARGE SCALE GENOMIC DNA]</scope>
    <source>
        <strain evidence="2 3">CBS 119918</strain>
    </source>
</reference>
<dbReference type="RefSeq" id="XP_013259485.1">
    <property type="nucleotide sequence ID" value="XM_013404031.1"/>
</dbReference>
<comment type="caution">
    <text evidence="2">The sequence shown here is derived from an EMBL/GenBank/DDBJ whole genome shotgun (WGS) entry which is preliminary data.</text>
</comment>
<dbReference type="PANTHER" id="PTHR37542">
    <property type="entry name" value="HELO DOMAIN-CONTAINING PROTEIN-RELATED"/>
    <property type="match status" value="1"/>
</dbReference>
<dbReference type="SUPFAM" id="SSF56112">
    <property type="entry name" value="Protein kinase-like (PK-like)"/>
    <property type="match status" value="1"/>
</dbReference>
<dbReference type="STRING" id="1182545.A0A072PMZ6"/>
<dbReference type="EMBL" id="AMGV01000005">
    <property type="protein sequence ID" value="KEF56895.1"/>
    <property type="molecule type" value="Genomic_DNA"/>
</dbReference>
<keyword evidence="3" id="KW-1185">Reference proteome</keyword>
<dbReference type="Gene3D" id="1.10.510.10">
    <property type="entry name" value="Transferase(Phosphotransferase) domain 1"/>
    <property type="match status" value="1"/>
</dbReference>
<proteinExistence type="predicted"/>
<name>A0A072PMZ6_9EURO</name>
<protein>
    <recommendedName>
        <fullName evidence="1">Protein kinase domain-containing protein</fullName>
    </recommendedName>
</protein>
<dbReference type="InterPro" id="IPR011009">
    <property type="entry name" value="Kinase-like_dom_sf"/>
</dbReference>
<evidence type="ECO:0000313" key="3">
    <source>
        <dbReference type="Proteomes" id="UP000027920"/>
    </source>
</evidence>